<reference evidence="1" key="1">
    <citation type="submission" date="2024-07" db="EMBL/GenBank/DDBJ databases">
        <authorList>
            <person name="fu j."/>
        </authorList>
    </citation>
    <scope>NUCLEOTIDE SEQUENCE</scope>
    <source>
        <strain evidence="1">P10A9</strain>
    </source>
</reference>
<dbReference type="EMBL" id="CP163302">
    <property type="protein sequence ID" value="XDP44418.1"/>
    <property type="molecule type" value="Genomic_DNA"/>
</dbReference>
<protein>
    <submittedName>
        <fullName evidence="1">Pyridoxamine 5'-phosphate oxidase family protein</fullName>
    </submittedName>
</protein>
<dbReference type="SUPFAM" id="SSF50475">
    <property type="entry name" value="FMN-binding split barrel"/>
    <property type="match status" value="1"/>
</dbReference>
<dbReference type="InterPro" id="IPR012349">
    <property type="entry name" value="Split_barrel_FMN-bd"/>
</dbReference>
<dbReference type="InterPro" id="IPR024747">
    <property type="entry name" value="Pyridox_Oxase-rel"/>
</dbReference>
<gene>
    <name evidence="1" type="ORF">AB5L97_14200</name>
</gene>
<dbReference type="AlphaFoldDB" id="A0AB39L1B6"/>
<dbReference type="RefSeq" id="WP_307955573.1">
    <property type="nucleotide sequence ID" value="NZ_CP163302.1"/>
</dbReference>
<proteinExistence type="predicted"/>
<dbReference type="Pfam" id="PF12900">
    <property type="entry name" value="Pyridox_ox_2"/>
    <property type="match status" value="1"/>
</dbReference>
<organism evidence="1">
    <name type="scientific">Sinomonas puerhi</name>
    <dbReference type="NCBI Taxonomy" id="3238584"/>
    <lineage>
        <taxon>Bacteria</taxon>
        <taxon>Bacillati</taxon>
        <taxon>Actinomycetota</taxon>
        <taxon>Actinomycetes</taxon>
        <taxon>Micrococcales</taxon>
        <taxon>Micrococcaceae</taxon>
        <taxon>Sinomonas</taxon>
    </lineage>
</organism>
<evidence type="ECO:0000313" key="1">
    <source>
        <dbReference type="EMBL" id="XDP44418.1"/>
    </source>
</evidence>
<sequence>MSEVGSSFRYGHEARHEDHELDVEQCWSLLGSTGIGRFAFVDDGRVAVYPVRYLVHSGALYFRTTPDGTVARGLPQGGVALQLDAADPATQSGWSVLVSGRAEAVHDSDELTALFGEMVEEPWAGGVRDHFVRIDADRLTGRRVYLAR</sequence>
<accession>A0AB39L1B6</accession>
<name>A0AB39L1B6_9MICC</name>
<dbReference type="KEGG" id="spue:AB5L97_14200"/>
<dbReference type="Gene3D" id="2.30.110.10">
    <property type="entry name" value="Electron Transport, Fmn-binding Protein, Chain A"/>
    <property type="match status" value="1"/>
</dbReference>